<evidence type="ECO:0000313" key="3">
    <source>
        <dbReference type="EMBL" id="DAZ94723.1"/>
    </source>
</evidence>
<keyword evidence="4" id="KW-1185">Reference proteome</keyword>
<sequence>MQVLYLIEQKQLEMSRQNQQKAQEEAELRKFRSRTLKAPALANPLAATLTTGPEPSKPAATAMAAPIVVVKARKRDANQLDNKKQKIKKVMQVDGSVTRTSARPTTTATATPAKSVTTAAAAPKAAPKPPTSILLGYSSSDSSDDEGKAR</sequence>
<organism evidence="3 4">
    <name type="scientific">Lagenidium giganteum</name>
    <dbReference type="NCBI Taxonomy" id="4803"/>
    <lineage>
        <taxon>Eukaryota</taxon>
        <taxon>Sar</taxon>
        <taxon>Stramenopiles</taxon>
        <taxon>Oomycota</taxon>
        <taxon>Peronosporomycetes</taxon>
        <taxon>Pythiales</taxon>
        <taxon>Pythiaceae</taxon>
    </lineage>
</organism>
<name>A0AAV2YN13_9STRA</name>
<comment type="caution">
    <text evidence="3">The sequence shown here is derived from an EMBL/GenBank/DDBJ whole genome shotgun (WGS) entry which is preliminary data.</text>
</comment>
<dbReference type="Proteomes" id="UP001146120">
    <property type="component" value="Unassembled WGS sequence"/>
</dbReference>
<evidence type="ECO:0000313" key="4">
    <source>
        <dbReference type="Proteomes" id="UP001146120"/>
    </source>
</evidence>
<accession>A0AAV2YN13</accession>
<evidence type="ECO:0000256" key="1">
    <source>
        <dbReference type="SAM" id="Coils"/>
    </source>
</evidence>
<gene>
    <name evidence="3" type="ORF">N0F65_012676</name>
</gene>
<dbReference type="AlphaFoldDB" id="A0AAV2YN13"/>
<feature type="region of interest" description="Disordered" evidence="2">
    <location>
        <begin position="91"/>
        <end position="150"/>
    </location>
</feature>
<feature type="compositionally biased region" description="Low complexity" evidence="2">
    <location>
        <begin position="96"/>
        <end position="125"/>
    </location>
</feature>
<evidence type="ECO:0000256" key="2">
    <source>
        <dbReference type="SAM" id="MobiDB-lite"/>
    </source>
</evidence>
<feature type="coiled-coil region" evidence="1">
    <location>
        <begin position="7"/>
        <end position="34"/>
    </location>
</feature>
<proteinExistence type="predicted"/>
<reference evidence="3" key="1">
    <citation type="submission" date="2022-11" db="EMBL/GenBank/DDBJ databases">
        <authorList>
            <person name="Morgan W.R."/>
            <person name="Tartar A."/>
        </authorList>
    </citation>
    <scope>NUCLEOTIDE SEQUENCE</scope>
    <source>
        <strain evidence="3">ARSEF 373</strain>
    </source>
</reference>
<dbReference type="EMBL" id="DAKRPA010000236">
    <property type="protein sequence ID" value="DAZ94723.1"/>
    <property type="molecule type" value="Genomic_DNA"/>
</dbReference>
<keyword evidence="1" id="KW-0175">Coiled coil</keyword>
<reference evidence="3" key="2">
    <citation type="journal article" date="2023" name="Microbiol Resour">
        <title>Decontamination and Annotation of the Draft Genome Sequence of the Oomycete Lagenidium giganteum ARSEF 373.</title>
        <authorList>
            <person name="Morgan W.R."/>
            <person name="Tartar A."/>
        </authorList>
    </citation>
    <scope>NUCLEOTIDE SEQUENCE</scope>
    <source>
        <strain evidence="3">ARSEF 373</strain>
    </source>
</reference>
<protein>
    <submittedName>
        <fullName evidence="3">Uncharacterized protein</fullName>
    </submittedName>
</protein>